<sequence length="743" mass="82932">MPQEDARRKIPAGICLGGFVPHQCPASLLIPISTPIPLPLSLPLFSNMGPHPGKSVAQSNAAVDTSTHRRPLKRSRKFKQTSDSNLPASVYLLSLPFELIAEILIYTASPKDVLAVARCNKYLCTTLLRESSAFIWRTVRANCSPGPLPDPQAIRLTESAFAALVFDAGDCIACGKSTKNMFSSWSLRVRFCSRAECKTTWAKNNVSRISNWDILTRATRKALTWIPLAESPACFWLEPTTTTWPESKVYVTATMNAALAEYGAASSTVVEERHSTDITRSPLKMSFYVTLFTWRQKRLELERQVKQQNDTFGKTLAVKEGYVYLDLLNGSGTYQTLYSHRTKNLEFVTRLDYDVVSAKIEAEMISAKDRQERRISEATVQTNRAQIEQHYQRLLSSPRVKGAPLPSLTVFRAMPILDLLQSASASMPLAAAKKTPGVAHELQKDTIIKHLLASELARWRKKAEIGLGAALGIPEWKTARTNRLHPVARANARFSCSACGKVARPYKWDDCLDYEGVCKHECQKGKKNNWKVEQFVKDDKAVNAMTKLVKLCSIDVEDPGSFKALDDIGPRIRCLSCPAAIVMRPSNVPGHSHRHDEMEMSLLTQAEADALVIAPLDDGLATRLIGHDDYRNKRVQKTWTYGCRHCNQHVPPPLLPVEEKAPEPAADDKMVTDEQVEGEANEQVEGDAKAEAAKNKKAQKKQPKRFEFNGLRSHLKEKHSIPLPNDEDFYHISSAPKVDARKP</sequence>
<evidence type="ECO:0000313" key="3">
    <source>
        <dbReference type="Proteomes" id="UP001215280"/>
    </source>
</evidence>
<organism evidence="2 3">
    <name type="scientific">Mycena maculata</name>
    <dbReference type="NCBI Taxonomy" id="230809"/>
    <lineage>
        <taxon>Eukaryota</taxon>
        <taxon>Fungi</taxon>
        <taxon>Dikarya</taxon>
        <taxon>Basidiomycota</taxon>
        <taxon>Agaricomycotina</taxon>
        <taxon>Agaricomycetes</taxon>
        <taxon>Agaricomycetidae</taxon>
        <taxon>Agaricales</taxon>
        <taxon>Marasmiineae</taxon>
        <taxon>Mycenaceae</taxon>
        <taxon>Mycena</taxon>
    </lineage>
</organism>
<feature type="compositionally biased region" description="Polar residues" evidence="1">
    <location>
        <begin position="56"/>
        <end position="65"/>
    </location>
</feature>
<accession>A0AAD7HU47</accession>
<keyword evidence="3" id="KW-1185">Reference proteome</keyword>
<feature type="compositionally biased region" description="Basic residues" evidence="1">
    <location>
        <begin position="68"/>
        <end position="79"/>
    </location>
</feature>
<feature type="compositionally biased region" description="Acidic residues" evidence="1">
    <location>
        <begin position="674"/>
        <end position="685"/>
    </location>
</feature>
<evidence type="ECO:0000313" key="2">
    <source>
        <dbReference type="EMBL" id="KAJ7728423.1"/>
    </source>
</evidence>
<name>A0AAD7HU47_9AGAR</name>
<reference evidence="2" key="1">
    <citation type="submission" date="2023-03" db="EMBL/GenBank/DDBJ databases">
        <title>Massive genome expansion in bonnet fungi (Mycena s.s.) driven by repeated elements and novel gene families across ecological guilds.</title>
        <authorList>
            <consortium name="Lawrence Berkeley National Laboratory"/>
            <person name="Harder C.B."/>
            <person name="Miyauchi S."/>
            <person name="Viragh M."/>
            <person name="Kuo A."/>
            <person name="Thoen E."/>
            <person name="Andreopoulos B."/>
            <person name="Lu D."/>
            <person name="Skrede I."/>
            <person name="Drula E."/>
            <person name="Henrissat B."/>
            <person name="Morin E."/>
            <person name="Kohler A."/>
            <person name="Barry K."/>
            <person name="LaButti K."/>
            <person name="Morin E."/>
            <person name="Salamov A."/>
            <person name="Lipzen A."/>
            <person name="Mereny Z."/>
            <person name="Hegedus B."/>
            <person name="Baldrian P."/>
            <person name="Stursova M."/>
            <person name="Weitz H."/>
            <person name="Taylor A."/>
            <person name="Grigoriev I.V."/>
            <person name="Nagy L.G."/>
            <person name="Martin F."/>
            <person name="Kauserud H."/>
        </authorList>
    </citation>
    <scope>NUCLEOTIDE SEQUENCE</scope>
    <source>
        <strain evidence="2">CBHHK188m</strain>
    </source>
</reference>
<dbReference type="EMBL" id="JARJLG010000205">
    <property type="protein sequence ID" value="KAJ7728423.1"/>
    <property type="molecule type" value="Genomic_DNA"/>
</dbReference>
<feature type="region of interest" description="Disordered" evidence="1">
    <location>
        <begin position="53"/>
        <end position="80"/>
    </location>
</feature>
<comment type="caution">
    <text evidence="2">The sequence shown here is derived from an EMBL/GenBank/DDBJ whole genome shotgun (WGS) entry which is preliminary data.</text>
</comment>
<dbReference type="Proteomes" id="UP001215280">
    <property type="component" value="Unassembled WGS sequence"/>
</dbReference>
<feature type="compositionally biased region" description="Basic and acidic residues" evidence="1">
    <location>
        <begin position="657"/>
        <end position="672"/>
    </location>
</feature>
<feature type="region of interest" description="Disordered" evidence="1">
    <location>
        <begin position="654"/>
        <end position="743"/>
    </location>
</feature>
<proteinExistence type="predicted"/>
<protein>
    <recommendedName>
        <fullName evidence="4">F-box domain-containing protein</fullName>
    </recommendedName>
</protein>
<evidence type="ECO:0000256" key="1">
    <source>
        <dbReference type="SAM" id="MobiDB-lite"/>
    </source>
</evidence>
<dbReference type="AlphaFoldDB" id="A0AAD7HU47"/>
<gene>
    <name evidence="2" type="ORF">DFH07DRAFT_851162</name>
</gene>
<evidence type="ECO:0008006" key="4">
    <source>
        <dbReference type="Google" id="ProtNLM"/>
    </source>
</evidence>